<keyword evidence="4" id="KW-0109">Calcium transport</keyword>
<proteinExistence type="inferred from homology"/>
<evidence type="ECO:0000256" key="4">
    <source>
        <dbReference type="ARBA" id="ARBA00022568"/>
    </source>
</evidence>
<keyword evidence="10" id="KW-0175">Coiled coil</keyword>
<feature type="transmembrane region" description="Helical" evidence="14">
    <location>
        <begin position="6"/>
        <end position="26"/>
    </location>
</feature>
<evidence type="ECO:0000256" key="9">
    <source>
        <dbReference type="ARBA" id="ARBA00022989"/>
    </source>
</evidence>
<evidence type="ECO:0000313" key="15">
    <source>
        <dbReference type="EMBL" id="KAA6396904.1"/>
    </source>
</evidence>
<dbReference type="Pfam" id="PF01956">
    <property type="entry name" value="EMC3_TMCO1"/>
    <property type="match status" value="1"/>
</dbReference>
<comment type="caution">
    <text evidence="15">The sequence shown here is derived from an EMBL/GenBank/DDBJ whole genome shotgun (WGS) entry which is preliminary data.</text>
</comment>
<evidence type="ECO:0000256" key="14">
    <source>
        <dbReference type="SAM" id="Phobius"/>
    </source>
</evidence>
<evidence type="ECO:0000256" key="7">
    <source>
        <dbReference type="ARBA" id="ARBA00022824"/>
    </source>
</evidence>
<evidence type="ECO:0000256" key="10">
    <source>
        <dbReference type="ARBA" id="ARBA00023054"/>
    </source>
</evidence>
<accession>A0A5J4WPI4</accession>
<evidence type="ECO:0000256" key="5">
    <source>
        <dbReference type="ARBA" id="ARBA00022673"/>
    </source>
</evidence>
<dbReference type="AlphaFoldDB" id="A0A5J4WPI4"/>
<keyword evidence="8" id="KW-0106">Calcium</keyword>
<dbReference type="GO" id="GO:0005789">
    <property type="term" value="C:endoplasmic reticulum membrane"/>
    <property type="evidence" value="ECO:0007669"/>
    <property type="project" value="UniProtKB-SubCell"/>
</dbReference>
<keyword evidence="9 14" id="KW-1133">Transmembrane helix</keyword>
<keyword evidence="7" id="KW-0256">Endoplasmic reticulum</keyword>
<dbReference type="EMBL" id="SNRW01001314">
    <property type="protein sequence ID" value="KAA6396907.1"/>
    <property type="molecule type" value="Genomic_DNA"/>
</dbReference>
<evidence type="ECO:0000256" key="8">
    <source>
        <dbReference type="ARBA" id="ARBA00022837"/>
    </source>
</evidence>
<comment type="subcellular location">
    <subcellularLocation>
        <location evidence="1">Endoplasmic reticulum membrane</location>
        <topology evidence="1">Multi-pass membrane protein</topology>
    </subcellularLocation>
</comment>
<dbReference type="InterPro" id="IPR002809">
    <property type="entry name" value="EMC3/TMCO1"/>
</dbReference>
<keyword evidence="13" id="KW-0407">Ion channel</keyword>
<dbReference type="GO" id="GO:0032469">
    <property type="term" value="P:endoplasmic reticulum calcium ion homeostasis"/>
    <property type="evidence" value="ECO:0007669"/>
    <property type="project" value="InterPro"/>
</dbReference>
<evidence type="ECO:0000256" key="6">
    <source>
        <dbReference type="ARBA" id="ARBA00022692"/>
    </source>
</evidence>
<evidence type="ECO:0000256" key="12">
    <source>
        <dbReference type="ARBA" id="ARBA00023136"/>
    </source>
</evidence>
<dbReference type="PANTHER" id="PTHR20917:SF0">
    <property type="entry name" value="CALCIUM LOAD-ACTIVATED CALCIUM CHANNEL"/>
    <property type="match status" value="1"/>
</dbReference>
<keyword evidence="11" id="KW-0406">Ion transport</keyword>
<dbReference type="PANTHER" id="PTHR20917">
    <property type="entry name" value="PNAS-RELATED"/>
    <property type="match status" value="1"/>
</dbReference>
<keyword evidence="3" id="KW-0813">Transport</keyword>
<keyword evidence="6 14" id="KW-0812">Transmembrane</keyword>
<sequence length="173" mass="19774">MIKWIFVVIYSAVTAILSEFLSYILVYRRTAFKDKLEAHEKSKMKIERIKQGTTKPGLREKKLASENAILEETQQALQMEKMKGTVVVSVLMFVLGGIFNQFFDGVVLARLPFQPISIVKNFSHRHILGDDYQEVGNSFLFMLCSLSIKPTISRILKLNPEIPSAMPTMFQNK</sequence>
<organism evidence="15 17">
    <name type="scientific">Streblomastix strix</name>
    <dbReference type="NCBI Taxonomy" id="222440"/>
    <lineage>
        <taxon>Eukaryota</taxon>
        <taxon>Metamonada</taxon>
        <taxon>Preaxostyla</taxon>
        <taxon>Oxymonadida</taxon>
        <taxon>Streblomastigidae</taxon>
        <taxon>Streblomastix</taxon>
    </lineage>
</organism>
<evidence type="ECO:0000256" key="3">
    <source>
        <dbReference type="ARBA" id="ARBA00022448"/>
    </source>
</evidence>
<evidence type="ECO:0000256" key="11">
    <source>
        <dbReference type="ARBA" id="ARBA00023065"/>
    </source>
</evidence>
<evidence type="ECO:0000256" key="2">
    <source>
        <dbReference type="ARBA" id="ARBA00006537"/>
    </source>
</evidence>
<feature type="transmembrane region" description="Helical" evidence="14">
    <location>
        <begin position="84"/>
        <end position="103"/>
    </location>
</feature>
<dbReference type="InterPro" id="IPR008559">
    <property type="entry name" value="TMCO1"/>
</dbReference>
<gene>
    <name evidence="15" type="ORF">EZS28_007566</name>
    <name evidence="16" type="ORF">EZS28_007569</name>
</gene>
<name>A0A5J4WPI4_9EUKA</name>
<dbReference type="OrthoDB" id="342726at2759"/>
<evidence type="ECO:0000313" key="17">
    <source>
        <dbReference type="Proteomes" id="UP000324800"/>
    </source>
</evidence>
<dbReference type="Proteomes" id="UP000324800">
    <property type="component" value="Unassembled WGS sequence"/>
</dbReference>
<reference evidence="15 17" key="1">
    <citation type="submission" date="2019-03" db="EMBL/GenBank/DDBJ databases">
        <title>Single cell metagenomics reveals metabolic interactions within the superorganism composed of flagellate Streblomastix strix and complex community of Bacteroidetes bacteria on its surface.</title>
        <authorList>
            <person name="Treitli S.C."/>
            <person name="Kolisko M."/>
            <person name="Husnik F."/>
            <person name="Keeling P."/>
            <person name="Hampl V."/>
        </authorList>
    </citation>
    <scope>NUCLEOTIDE SEQUENCE [LARGE SCALE GENOMIC DNA]</scope>
    <source>
        <strain evidence="15">ST1C</strain>
    </source>
</reference>
<keyword evidence="12 14" id="KW-0472">Membrane</keyword>
<dbReference type="GO" id="GO:0005262">
    <property type="term" value="F:calcium channel activity"/>
    <property type="evidence" value="ECO:0007669"/>
    <property type="project" value="UniProtKB-KW"/>
</dbReference>
<evidence type="ECO:0000256" key="1">
    <source>
        <dbReference type="ARBA" id="ARBA00004477"/>
    </source>
</evidence>
<comment type="similarity">
    <text evidence="2">Belongs to the TMCO1 family.</text>
</comment>
<keyword evidence="5" id="KW-0107">Calcium channel</keyword>
<evidence type="ECO:0000313" key="16">
    <source>
        <dbReference type="EMBL" id="KAA6396907.1"/>
    </source>
</evidence>
<evidence type="ECO:0000256" key="13">
    <source>
        <dbReference type="ARBA" id="ARBA00023303"/>
    </source>
</evidence>
<protein>
    <submittedName>
        <fullName evidence="15">Calcium load-activated calcium channel-like</fullName>
    </submittedName>
</protein>
<dbReference type="SMART" id="SM01415">
    <property type="entry name" value="DUF106"/>
    <property type="match status" value="1"/>
</dbReference>
<dbReference type="EMBL" id="SNRW01001314">
    <property type="protein sequence ID" value="KAA6396904.1"/>
    <property type="molecule type" value="Genomic_DNA"/>
</dbReference>